<keyword evidence="3" id="KW-1185">Reference proteome</keyword>
<protein>
    <recommendedName>
        <fullName evidence="4">Clustered mitochondria protein N-terminal domain-containing protein</fullName>
    </recommendedName>
</protein>
<reference evidence="2 3" key="1">
    <citation type="journal article" date="2017" name="Front. Genet.">
        <title>Draft sequencing of the heterozygous diploid genome of Satsuma (Citrus unshiu Marc.) using a hybrid assembly approach.</title>
        <authorList>
            <person name="Shimizu T."/>
            <person name="Tanizawa Y."/>
            <person name="Mochizuki T."/>
            <person name="Nagasaki H."/>
            <person name="Yoshioka T."/>
            <person name="Toyoda A."/>
            <person name="Fujiyama A."/>
            <person name="Kaminuma E."/>
            <person name="Nakamura Y."/>
        </authorList>
    </citation>
    <scope>NUCLEOTIDE SEQUENCE [LARGE SCALE GENOMIC DNA]</scope>
    <source>
        <strain evidence="3">cv. Miyagawa wase</strain>
    </source>
</reference>
<gene>
    <name evidence="2" type="ORF">CUMW_220250</name>
</gene>
<dbReference type="InterPro" id="IPR027523">
    <property type="entry name" value="CLU_prot"/>
</dbReference>
<dbReference type="EMBL" id="BDQV01000320">
    <property type="protein sequence ID" value="GAY62744.1"/>
    <property type="molecule type" value="Genomic_DNA"/>
</dbReference>
<dbReference type="GO" id="GO:0005737">
    <property type="term" value="C:cytoplasm"/>
    <property type="evidence" value="ECO:0007669"/>
    <property type="project" value="TreeGrafter"/>
</dbReference>
<name>A0A2H5QDN7_CITUN</name>
<dbReference type="AlphaFoldDB" id="A0A2H5QDN7"/>
<evidence type="ECO:0000256" key="1">
    <source>
        <dbReference type="SAM" id="MobiDB-lite"/>
    </source>
</evidence>
<proteinExistence type="predicted"/>
<accession>A0A2H5QDN7</accession>
<organism evidence="2 3">
    <name type="scientific">Citrus unshiu</name>
    <name type="common">Satsuma mandarin</name>
    <name type="synonym">Citrus nobilis var. unshiu</name>
    <dbReference type="NCBI Taxonomy" id="55188"/>
    <lineage>
        <taxon>Eukaryota</taxon>
        <taxon>Viridiplantae</taxon>
        <taxon>Streptophyta</taxon>
        <taxon>Embryophyta</taxon>
        <taxon>Tracheophyta</taxon>
        <taxon>Spermatophyta</taxon>
        <taxon>Magnoliopsida</taxon>
        <taxon>eudicotyledons</taxon>
        <taxon>Gunneridae</taxon>
        <taxon>Pentapetalae</taxon>
        <taxon>rosids</taxon>
        <taxon>malvids</taxon>
        <taxon>Sapindales</taxon>
        <taxon>Rutaceae</taxon>
        <taxon>Aurantioideae</taxon>
        <taxon>Citrus</taxon>
    </lineage>
</organism>
<dbReference type="PANTHER" id="PTHR12601:SF45">
    <property type="entry name" value="PROTEIN REDUCED CHLOROPLAST COVERAGE 3"/>
    <property type="match status" value="1"/>
</dbReference>
<dbReference type="Proteomes" id="UP000236630">
    <property type="component" value="Unassembled WGS sequence"/>
</dbReference>
<evidence type="ECO:0000313" key="3">
    <source>
        <dbReference type="Proteomes" id="UP000236630"/>
    </source>
</evidence>
<dbReference type="STRING" id="55188.A0A2H5QDN7"/>
<dbReference type="PANTHER" id="PTHR12601">
    <property type="entry name" value="EUKARYOTIC TRANSLATION INITIATION FACTOR 3 SUBUNIT EIF-3"/>
    <property type="match status" value="1"/>
</dbReference>
<evidence type="ECO:0000313" key="2">
    <source>
        <dbReference type="EMBL" id="GAY62744.1"/>
    </source>
</evidence>
<feature type="region of interest" description="Disordered" evidence="1">
    <location>
        <begin position="1"/>
        <end position="21"/>
    </location>
</feature>
<comment type="caution">
    <text evidence="2">The sequence shown here is derived from an EMBL/GenBank/DDBJ whole genome shotgun (WGS) entry which is preliminary data.</text>
</comment>
<sequence>MAPISGRGKSNKAKADKKKKEEKGFNLVPSVLDITIITPYESQVVLKGISTDKILDVKKLLASNVETCHLTNYSLSHERLNDRVEVTLKPCLLRMVEGSTCSAKYHSWERDVSTPLAFRNGKRRYK</sequence>
<evidence type="ECO:0008006" key="4">
    <source>
        <dbReference type="Google" id="ProtNLM"/>
    </source>
</evidence>